<evidence type="ECO:0000313" key="2">
    <source>
        <dbReference type="EMBL" id="EFJ02650.1"/>
    </source>
</evidence>
<dbReference type="RefSeq" id="XP_003037552.1">
    <property type="nucleotide sequence ID" value="XM_003037506.1"/>
</dbReference>
<dbReference type="AlphaFoldDB" id="D8PKB1"/>
<feature type="region of interest" description="Disordered" evidence="1">
    <location>
        <begin position="143"/>
        <end position="168"/>
    </location>
</feature>
<proteinExistence type="predicted"/>
<feature type="compositionally biased region" description="Low complexity" evidence="1">
    <location>
        <begin position="143"/>
        <end position="164"/>
    </location>
</feature>
<dbReference type="OrthoDB" id="10341736at2759"/>
<dbReference type="KEGG" id="scm:SCHCO_02744024"/>
<protein>
    <submittedName>
        <fullName evidence="2">Uncharacterized protein</fullName>
    </submittedName>
</protein>
<reference evidence="2 3" key="1">
    <citation type="journal article" date="2010" name="Nat. Biotechnol.">
        <title>Genome sequence of the model mushroom Schizophyllum commune.</title>
        <authorList>
            <person name="Ohm R.A."/>
            <person name="de Jong J.F."/>
            <person name="Lugones L.G."/>
            <person name="Aerts A."/>
            <person name="Kothe E."/>
            <person name="Stajich J.E."/>
            <person name="de Vries R.P."/>
            <person name="Record E."/>
            <person name="Levasseur A."/>
            <person name="Baker S.E."/>
            <person name="Bartholomew K.A."/>
            <person name="Coutinho P.M."/>
            <person name="Erdmann S."/>
            <person name="Fowler T.J."/>
            <person name="Gathman A.C."/>
            <person name="Lombard V."/>
            <person name="Henrissat B."/>
            <person name="Knabe N."/>
            <person name="Kuees U."/>
            <person name="Lilly W.W."/>
            <person name="Lindquist E."/>
            <person name="Lucas S."/>
            <person name="Magnuson J.K."/>
            <person name="Piumi F."/>
            <person name="Raudaskoski M."/>
            <person name="Salamov A."/>
            <person name="Schmutz J."/>
            <person name="Schwarze F.W.M.R."/>
            <person name="vanKuyk P.A."/>
            <person name="Horton J.S."/>
            <person name="Grigoriev I.V."/>
            <person name="Woesten H.A.B."/>
        </authorList>
    </citation>
    <scope>NUCLEOTIDE SEQUENCE [LARGE SCALE GENOMIC DNA]</scope>
    <source>
        <strain evidence="3">H4-8 / FGSC 9210</strain>
    </source>
</reference>
<dbReference type="InParanoid" id="D8PKB1"/>
<gene>
    <name evidence="2" type="ORF">SCHCODRAFT_104460</name>
</gene>
<dbReference type="VEuPathDB" id="FungiDB:SCHCODRAFT_02744024"/>
<sequence>MVGYVTLDDQSTNASYSGDWGVVLNDSPSYENTEIRPERDGASFSLQFYGHKVAVRGVRTNLSGGIQIAFSVDGGENDTVTFEAFESTESRLLYDNELWKSETLGDIDEMHVLTGQVSSTSDEKALFLDSFRIYQASLDQQTISSGSPSTGISTGTSGTSTGTSYSLPPGMEPTVSGPYVPPPSNSASRATEAFDVGAWAGIVVLIAALSRLL</sequence>
<accession>D8PKB1</accession>
<name>D8PKB1_SCHCM</name>
<evidence type="ECO:0000313" key="3">
    <source>
        <dbReference type="Proteomes" id="UP000007431"/>
    </source>
</evidence>
<organism evidence="3">
    <name type="scientific">Schizophyllum commune (strain H4-8 / FGSC 9210)</name>
    <name type="common">Split gill fungus</name>
    <dbReference type="NCBI Taxonomy" id="578458"/>
    <lineage>
        <taxon>Eukaryota</taxon>
        <taxon>Fungi</taxon>
        <taxon>Dikarya</taxon>
        <taxon>Basidiomycota</taxon>
        <taxon>Agaricomycotina</taxon>
        <taxon>Agaricomycetes</taxon>
        <taxon>Agaricomycetidae</taxon>
        <taxon>Agaricales</taxon>
        <taxon>Schizophyllaceae</taxon>
        <taxon>Schizophyllum</taxon>
    </lineage>
</organism>
<dbReference type="Gene3D" id="2.60.120.260">
    <property type="entry name" value="Galactose-binding domain-like"/>
    <property type="match status" value="1"/>
</dbReference>
<dbReference type="HOGENOM" id="CLU_1295064_0_0_1"/>
<evidence type="ECO:0000256" key="1">
    <source>
        <dbReference type="SAM" id="MobiDB-lite"/>
    </source>
</evidence>
<keyword evidence="3" id="KW-1185">Reference proteome</keyword>
<feature type="non-terminal residue" evidence="2">
    <location>
        <position position="213"/>
    </location>
</feature>
<dbReference type="Proteomes" id="UP000007431">
    <property type="component" value="Unassembled WGS sequence"/>
</dbReference>
<dbReference type="GeneID" id="9585184"/>
<dbReference type="EMBL" id="GL377302">
    <property type="protein sequence ID" value="EFJ02650.1"/>
    <property type="molecule type" value="Genomic_DNA"/>
</dbReference>